<dbReference type="AlphaFoldDB" id="A0A951QSD5"/>
<evidence type="ECO:0000313" key="2">
    <source>
        <dbReference type="Proteomes" id="UP000729701"/>
    </source>
</evidence>
<dbReference type="EMBL" id="JAHHGZ010000043">
    <property type="protein sequence ID" value="MBW4671327.1"/>
    <property type="molecule type" value="Genomic_DNA"/>
</dbReference>
<evidence type="ECO:0000313" key="1">
    <source>
        <dbReference type="EMBL" id="MBW4671327.1"/>
    </source>
</evidence>
<comment type="caution">
    <text evidence="1">The sequence shown here is derived from an EMBL/GenBank/DDBJ whole genome shotgun (WGS) entry which is preliminary data.</text>
</comment>
<name>A0A951QSD5_9CYAN</name>
<gene>
    <name evidence="1" type="ORF">KME60_28875</name>
</gene>
<accession>A0A951QSD5</accession>
<protein>
    <submittedName>
        <fullName evidence="1">Prevent-host-death protein</fullName>
    </submittedName>
</protein>
<dbReference type="Proteomes" id="UP000729701">
    <property type="component" value="Unassembled WGS sequence"/>
</dbReference>
<reference evidence="1" key="2">
    <citation type="journal article" date="2022" name="Microbiol. Resour. Announc.">
        <title>Metagenome Sequencing to Explore Phylogenomics of Terrestrial Cyanobacteria.</title>
        <authorList>
            <person name="Ward R.D."/>
            <person name="Stajich J.E."/>
            <person name="Johansen J.R."/>
            <person name="Huntemann M."/>
            <person name="Clum A."/>
            <person name="Foster B."/>
            <person name="Foster B."/>
            <person name="Roux S."/>
            <person name="Palaniappan K."/>
            <person name="Varghese N."/>
            <person name="Mukherjee S."/>
            <person name="Reddy T.B.K."/>
            <person name="Daum C."/>
            <person name="Copeland A."/>
            <person name="Chen I.A."/>
            <person name="Ivanova N.N."/>
            <person name="Kyrpides N.C."/>
            <person name="Shapiro N."/>
            <person name="Eloe-Fadrosh E.A."/>
            <person name="Pietrasiak N."/>
        </authorList>
    </citation>
    <scope>NUCLEOTIDE SEQUENCE</scope>
    <source>
        <strain evidence="1">GSE-NOS-MK-12-04C</strain>
    </source>
</reference>
<sequence length="91" mass="10591">MNWKLDEAQQKLPLVIDAIALEPQLIFKQDKLVAAIIEPKLFQEFLAWHQQRKTSSLADAFTELRQLCAEENYILDTPARQGERHNPFAEE</sequence>
<reference evidence="1" key="1">
    <citation type="submission" date="2021-05" db="EMBL/GenBank/DDBJ databases">
        <authorList>
            <person name="Pietrasiak N."/>
            <person name="Ward R."/>
            <person name="Stajich J.E."/>
            <person name="Kurbessoian T."/>
        </authorList>
    </citation>
    <scope>NUCLEOTIDE SEQUENCE</scope>
    <source>
        <strain evidence="1">GSE-NOS-MK-12-04C</strain>
    </source>
</reference>
<organism evidence="1 2">
    <name type="scientific">Cyanomargarita calcarea GSE-NOS-MK-12-04C</name>
    <dbReference type="NCBI Taxonomy" id="2839659"/>
    <lineage>
        <taxon>Bacteria</taxon>
        <taxon>Bacillati</taxon>
        <taxon>Cyanobacteriota</taxon>
        <taxon>Cyanophyceae</taxon>
        <taxon>Nostocales</taxon>
        <taxon>Cyanomargaritaceae</taxon>
        <taxon>Cyanomargarita</taxon>
    </lineage>
</organism>
<proteinExistence type="predicted"/>